<dbReference type="AlphaFoldDB" id="A0A140SSF7"/>
<sequence length="334" mass="38005">MAAKVGFTDLSSIARKNYGYHDFVATAKINHNNQMSKVTSAMRPVFIDWIAFSAPLSTMKYVDTYPNLGALFHKFEYLPSLQNYAKANHYTDDQTANFSDVPQLAISEKQQSQYFVDLYSCYLSRLKTWIATVFGLSMGAPRGKGGNGYSDAFPLYSEDGGYDQLGLIYLGGNNETFFVQIPGKGCQYVFSSTTPLEVYSWLKHLDITQINRIDLATDDYDGVFTVDAAKKAFADDAFYGGKGPKLKCRVEFEHDGEGNLTIDMIRVGSRQSRVFWRVYDKALEQKVTGSWYRSEVELKKYQSMYCSTLLAFMWGYAPMRLKSIRVKEIDYQNR</sequence>
<feature type="domain" description="Replication initiation protein-like C-terminal" evidence="1">
    <location>
        <begin position="209"/>
        <end position="306"/>
    </location>
</feature>
<dbReference type="HOGENOM" id="CLU_061393_1_0_6"/>
<dbReference type="KEGG" id="psi:S70_00065"/>
<gene>
    <name evidence="2" type="ordered locus">S70_00065</name>
</gene>
<reference evidence="3" key="2">
    <citation type="submission" date="2012-04" db="EMBL/GenBank/DDBJ databases">
        <title>Complete genome sequence of Providencia stuartii clinical isolate MRSN 2154.</title>
        <authorList>
            <person name="Clifford R.J."/>
            <person name="Hang J."/>
            <person name="Riley M.C."/>
            <person name="Onmus-Leone F."/>
            <person name="Kuschner R.A."/>
            <person name="Lesho E.P."/>
            <person name="Waterman P.E."/>
        </authorList>
    </citation>
    <scope>NUCLEOTIDE SEQUENCE [LARGE SCALE GENOMIC DNA]</scope>
    <source>
        <strain evidence="3">MRSN 2154</strain>
    </source>
</reference>
<organism evidence="2 3">
    <name type="scientific">Providencia stuartii (strain MRSN 2154)</name>
    <dbReference type="NCBI Taxonomy" id="1157951"/>
    <lineage>
        <taxon>Bacteria</taxon>
        <taxon>Pseudomonadati</taxon>
        <taxon>Pseudomonadota</taxon>
        <taxon>Gammaproteobacteria</taxon>
        <taxon>Enterobacterales</taxon>
        <taxon>Morganellaceae</taxon>
        <taxon>Providencia</taxon>
    </lineage>
</organism>
<evidence type="ECO:0000313" key="3">
    <source>
        <dbReference type="Proteomes" id="UP000005012"/>
    </source>
</evidence>
<reference evidence="2 3" key="1">
    <citation type="journal article" date="2012" name="J. Bacteriol.">
        <title>Complete Genome Sequence of Providencia stuartii Clinical Isolate MRSN 2154.</title>
        <authorList>
            <person name="Clifford R.J."/>
            <person name="Hang J."/>
            <person name="Riley M.C."/>
            <person name="Onmus-Leone F."/>
            <person name="Kuschner R.A."/>
            <person name="Lesho E.P."/>
            <person name="Waterman P.E."/>
        </authorList>
    </citation>
    <scope>NUCLEOTIDE SEQUENCE [LARGE SCALE GENOMIC DNA]</scope>
    <source>
        <strain evidence="2 3">MRSN 2154</strain>
    </source>
</reference>
<dbReference type="Proteomes" id="UP000005012">
    <property type="component" value="Chromosome"/>
</dbReference>
<dbReference type="RefSeq" id="WP_014655993.1">
    <property type="nucleotide sequence ID" value="NC_017731.1"/>
</dbReference>
<accession>A0A140SSF7</accession>
<protein>
    <recommendedName>
        <fullName evidence="1">Replication initiation protein-like C-terminal domain-containing protein</fullName>
    </recommendedName>
</protein>
<proteinExistence type="predicted"/>
<dbReference type="Pfam" id="PF02486">
    <property type="entry name" value="Rep_trans"/>
    <property type="match status" value="1"/>
</dbReference>
<dbReference type="EMBL" id="CP003488">
    <property type="protein sequence ID" value="AFH91918.1"/>
    <property type="molecule type" value="Genomic_DNA"/>
</dbReference>
<evidence type="ECO:0000259" key="1">
    <source>
        <dbReference type="Pfam" id="PF02486"/>
    </source>
</evidence>
<evidence type="ECO:0000313" key="2">
    <source>
        <dbReference type="EMBL" id="AFH91918.1"/>
    </source>
</evidence>
<dbReference type="InterPro" id="IPR003491">
    <property type="entry name" value="REP-like_C"/>
</dbReference>
<dbReference type="OrthoDB" id="341658at2"/>
<name>A0A140SSF7_PROSM</name>
<dbReference type="PATRIC" id="fig|1157951.4.peg.14"/>